<name>A0ABU9RSI6_9BURK</name>
<evidence type="ECO:0000313" key="2">
    <source>
        <dbReference type="EMBL" id="MEM5423025.1"/>
    </source>
</evidence>
<dbReference type="InterPro" id="IPR017737">
    <property type="entry name" value="TssE1-like"/>
</dbReference>
<sequence>MMRFEPRLFDKLFYNTPDSATVRTLSLEELKSTVAQDLEALLNTRMAFSEDDLGGFPECSRSIITYGLNDFSGRTLASHDDRKFICESIGRAIARHEHRLVDVRVTLEMRARSTNALHFAIKAMLVVHPAQERVSFDAQLEPSTHRYSVTRGRGKAQGTFGG</sequence>
<dbReference type="PANTHER" id="PTHR38595:SF1">
    <property type="entry name" value="TYPE VI SECRETION SYSTEM COMPONENT TSSE1"/>
    <property type="match status" value="1"/>
</dbReference>
<keyword evidence="3" id="KW-1185">Reference proteome</keyword>
<comment type="caution">
    <text evidence="2">The sequence shown here is derived from an EMBL/GenBank/DDBJ whole genome shotgun (WGS) entry which is preliminary data.</text>
</comment>
<dbReference type="InterPro" id="IPR007048">
    <property type="entry name" value="IraD/Gp25-like"/>
</dbReference>
<dbReference type="EMBL" id="JAYMRV010000005">
    <property type="protein sequence ID" value="MEM5423025.1"/>
    <property type="molecule type" value="Genomic_DNA"/>
</dbReference>
<proteinExistence type="predicted"/>
<dbReference type="Pfam" id="PF04965">
    <property type="entry name" value="GPW_gp25"/>
    <property type="match status" value="1"/>
</dbReference>
<dbReference type="NCBIfam" id="TIGR03357">
    <property type="entry name" value="VI_zyme"/>
    <property type="match status" value="1"/>
</dbReference>
<dbReference type="PANTHER" id="PTHR38595">
    <property type="entry name" value="CYTOPLASMIC PROTEIN-RELATED"/>
    <property type="match status" value="1"/>
</dbReference>
<accession>A0ABU9RSI6</accession>
<evidence type="ECO:0000259" key="1">
    <source>
        <dbReference type="Pfam" id="PF04965"/>
    </source>
</evidence>
<organism evidence="2 3">
    <name type="scientific">Paraburkholderia ferrariae</name>
    <dbReference type="NCBI Taxonomy" id="386056"/>
    <lineage>
        <taxon>Bacteria</taxon>
        <taxon>Pseudomonadati</taxon>
        <taxon>Pseudomonadota</taxon>
        <taxon>Betaproteobacteria</taxon>
        <taxon>Burkholderiales</taxon>
        <taxon>Burkholderiaceae</taxon>
        <taxon>Paraburkholderia</taxon>
    </lineage>
</organism>
<protein>
    <submittedName>
        <fullName evidence="2">Type VI secretion system baseplate subunit TssE</fullName>
    </submittedName>
</protein>
<gene>
    <name evidence="2" type="primary">tssE</name>
    <name evidence="2" type="ORF">VSR73_18365</name>
</gene>
<dbReference type="SUPFAM" id="SSF160719">
    <property type="entry name" value="gpW/gp25-like"/>
    <property type="match status" value="1"/>
</dbReference>
<evidence type="ECO:0000313" key="3">
    <source>
        <dbReference type="Proteomes" id="UP001489897"/>
    </source>
</evidence>
<dbReference type="InterPro" id="IPR053176">
    <property type="entry name" value="T6SS_TssE1-like"/>
</dbReference>
<dbReference type="Proteomes" id="UP001489897">
    <property type="component" value="Unassembled WGS sequence"/>
</dbReference>
<feature type="domain" description="IraD/Gp25-like" evidence="1">
    <location>
        <begin position="29"/>
        <end position="129"/>
    </location>
</feature>
<reference evidence="2 3" key="1">
    <citation type="submission" date="2024-01" db="EMBL/GenBank/DDBJ databases">
        <title>The diversity of rhizobia nodulating Mimosa spp. in eleven states of Brazil covering several biomes is determined by host plant, location, and edaphic factors.</title>
        <authorList>
            <person name="Rouws L."/>
            <person name="Barauna A."/>
            <person name="Beukes C."/>
            <person name="De Faria S.M."/>
            <person name="Gross E."/>
            <person name="Dos Reis Junior F.B."/>
            <person name="Simon M."/>
            <person name="Maluk M."/>
            <person name="Odee D.W."/>
            <person name="Kenicer G."/>
            <person name="Young J.P.W."/>
            <person name="Reis V.M."/>
            <person name="Zilli J."/>
            <person name="James E.K."/>
        </authorList>
    </citation>
    <scope>NUCLEOTIDE SEQUENCE [LARGE SCALE GENOMIC DNA]</scope>
    <source>
        <strain evidence="2 3">JPY167</strain>
    </source>
</reference>